<proteinExistence type="predicted"/>
<protein>
    <submittedName>
        <fullName evidence="2">RING-type domain-containing protein</fullName>
    </submittedName>
</protein>
<evidence type="ECO:0000313" key="2">
    <source>
        <dbReference type="WBParaSite" id="ES5_v2.g9321.t1"/>
    </source>
</evidence>
<sequence length="180" mass="20046">MVFGNLLKLFRGTDNAKAKLIEAAENSDKIRISPDPLYCPICFTVFGAAPAVLPCGHTFCVKCVRTLIQRAIYECPPMRSPEYECALCRSKVSANNKLVRNFIIEDILGTIDVPIDETITENEVIKGQEVLIKRTKEQLRESEEKLSILNSQLVIIQKRLYYAVGAVGGLTAVLLVKMLT</sequence>
<evidence type="ECO:0000313" key="1">
    <source>
        <dbReference type="Proteomes" id="UP000887579"/>
    </source>
</evidence>
<organism evidence="1 2">
    <name type="scientific">Panagrolaimus sp. ES5</name>
    <dbReference type="NCBI Taxonomy" id="591445"/>
    <lineage>
        <taxon>Eukaryota</taxon>
        <taxon>Metazoa</taxon>
        <taxon>Ecdysozoa</taxon>
        <taxon>Nematoda</taxon>
        <taxon>Chromadorea</taxon>
        <taxon>Rhabditida</taxon>
        <taxon>Tylenchina</taxon>
        <taxon>Panagrolaimomorpha</taxon>
        <taxon>Panagrolaimoidea</taxon>
        <taxon>Panagrolaimidae</taxon>
        <taxon>Panagrolaimus</taxon>
    </lineage>
</organism>
<name>A0AC34GXR7_9BILA</name>
<reference evidence="2" key="1">
    <citation type="submission" date="2022-11" db="UniProtKB">
        <authorList>
            <consortium name="WormBaseParasite"/>
        </authorList>
    </citation>
    <scope>IDENTIFICATION</scope>
</reference>
<dbReference type="WBParaSite" id="ES5_v2.g9321.t1">
    <property type="protein sequence ID" value="ES5_v2.g9321.t1"/>
    <property type="gene ID" value="ES5_v2.g9321"/>
</dbReference>
<accession>A0AC34GXR7</accession>
<dbReference type="Proteomes" id="UP000887579">
    <property type="component" value="Unplaced"/>
</dbReference>